<organism evidence="2 3">
    <name type="scientific">Botrytis hyacinthi</name>
    <dbReference type="NCBI Taxonomy" id="278943"/>
    <lineage>
        <taxon>Eukaryota</taxon>
        <taxon>Fungi</taxon>
        <taxon>Dikarya</taxon>
        <taxon>Ascomycota</taxon>
        <taxon>Pezizomycotina</taxon>
        <taxon>Leotiomycetes</taxon>
        <taxon>Helotiales</taxon>
        <taxon>Sclerotiniaceae</taxon>
        <taxon>Botrytis</taxon>
    </lineage>
</organism>
<dbReference type="EMBL" id="PQXK01000395">
    <property type="protein sequence ID" value="TGO31846.1"/>
    <property type="molecule type" value="Genomic_DNA"/>
</dbReference>
<gene>
    <name evidence="2" type="ORF">BHYA_0398g00010</name>
</gene>
<proteinExistence type="predicted"/>
<keyword evidence="3" id="KW-1185">Reference proteome</keyword>
<accession>A0A4Z1G4D8</accession>
<dbReference type="Proteomes" id="UP000297814">
    <property type="component" value="Unassembled WGS sequence"/>
</dbReference>
<reference evidence="2 3" key="1">
    <citation type="submission" date="2017-12" db="EMBL/GenBank/DDBJ databases">
        <title>Comparative genomics of Botrytis spp.</title>
        <authorList>
            <person name="Valero-Jimenez C.A."/>
            <person name="Tapia P."/>
            <person name="Veloso J."/>
            <person name="Silva-Moreno E."/>
            <person name="Staats M."/>
            <person name="Valdes J.H."/>
            <person name="Van Kan J.A.L."/>
        </authorList>
    </citation>
    <scope>NUCLEOTIDE SEQUENCE [LARGE SCALE GENOMIC DNA]</scope>
    <source>
        <strain evidence="2 3">Bh0001</strain>
    </source>
</reference>
<sequence>MYLLPFMTWLAIIKAAYDPSVVALSARDTDSIAFLNAGDGQVSVVETSLVNDAYSIGSPNFGAGDFRATLIAPVLGDLIQTYITDASGKVWKHTYIPGNGWMAGKLTTKRDNLVSLRDSGKAAREACTL</sequence>
<feature type="chain" id="PRO_5021355058" evidence="1">
    <location>
        <begin position="16"/>
        <end position="129"/>
    </location>
</feature>
<evidence type="ECO:0000313" key="3">
    <source>
        <dbReference type="Proteomes" id="UP000297814"/>
    </source>
</evidence>
<dbReference type="AlphaFoldDB" id="A0A4Z1G4D8"/>
<comment type="caution">
    <text evidence="2">The sequence shown here is derived from an EMBL/GenBank/DDBJ whole genome shotgun (WGS) entry which is preliminary data.</text>
</comment>
<keyword evidence="1" id="KW-0732">Signal</keyword>
<protein>
    <submittedName>
        <fullName evidence="2">Uncharacterized protein</fullName>
    </submittedName>
</protein>
<name>A0A4Z1G4D8_9HELO</name>
<evidence type="ECO:0000313" key="2">
    <source>
        <dbReference type="EMBL" id="TGO31846.1"/>
    </source>
</evidence>
<feature type="signal peptide" evidence="1">
    <location>
        <begin position="1"/>
        <end position="15"/>
    </location>
</feature>
<evidence type="ECO:0000256" key="1">
    <source>
        <dbReference type="SAM" id="SignalP"/>
    </source>
</evidence>